<reference evidence="1 2" key="1">
    <citation type="submission" date="2019-01" db="EMBL/GenBank/DDBJ databases">
        <title>Novel species of Nocardioides.</title>
        <authorList>
            <person name="Liu Q."/>
            <person name="X Y.-H."/>
        </authorList>
    </citation>
    <scope>NUCLEOTIDE SEQUENCE [LARGE SCALE GENOMIC DNA]</scope>
    <source>
        <strain evidence="1 2">HLT2-9</strain>
    </source>
</reference>
<evidence type="ECO:0000313" key="2">
    <source>
        <dbReference type="Proteomes" id="UP000291101"/>
    </source>
</evidence>
<organism evidence="1 2">
    <name type="scientific">Nocardioides zhouii</name>
    <dbReference type="NCBI Taxonomy" id="1168729"/>
    <lineage>
        <taxon>Bacteria</taxon>
        <taxon>Bacillati</taxon>
        <taxon>Actinomycetota</taxon>
        <taxon>Actinomycetes</taxon>
        <taxon>Propionibacteriales</taxon>
        <taxon>Nocardioidaceae</taxon>
        <taxon>Nocardioides</taxon>
    </lineage>
</organism>
<dbReference type="OrthoDB" id="3821507at2"/>
<evidence type="ECO:0000313" key="1">
    <source>
        <dbReference type="EMBL" id="RYC14868.1"/>
    </source>
</evidence>
<dbReference type="Proteomes" id="UP000291101">
    <property type="component" value="Unassembled WGS sequence"/>
</dbReference>
<comment type="caution">
    <text evidence="1">The sequence shown here is derived from an EMBL/GenBank/DDBJ whole genome shotgun (WGS) entry which is preliminary data.</text>
</comment>
<accession>A0A4Q2TCI7</accession>
<protein>
    <submittedName>
        <fullName evidence="1">Uncharacterized protein</fullName>
    </submittedName>
</protein>
<dbReference type="EMBL" id="SDWV01000001">
    <property type="protein sequence ID" value="RYC14868.1"/>
    <property type="molecule type" value="Genomic_DNA"/>
</dbReference>
<dbReference type="AlphaFoldDB" id="A0A4Q2TCI7"/>
<name>A0A4Q2TCI7_9ACTN</name>
<gene>
    <name evidence="1" type="ORF">EUA94_01740</name>
</gene>
<dbReference type="Gene3D" id="1.10.1740.10">
    <property type="match status" value="1"/>
</dbReference>
<keyword evidence="2" id="KW-1185">Reference proteome</keyword>
<proteinExistence type="predicted"/>
<sequence>MSIFRLAPKTPAADQCQGFVTELVLRCGRGDEAALAELFDLTYFLVVATLRGDPSSFAGADEDVIDAYRRIWRRSVLFVPSKQGVVAWVLEQAADTNTGTRASGGEQYQIVTA</sequence>
<dbReference type="RefSeq" id="WP_129424069.1">
    <property type="nucleotide sequence ID" value="NZ_SDWV01000001.1"/>
</dbReference>